<accession>A0AAV8X505</accession>
<reference evidence="2" key="1">
    <citation type="journal article" date="2023" name="Insect Mol. Biol.">
        <title>Genome sequencing provides insights into the evolution of gene families encoding plant cell wall-degrading enzymes in longhorned beetles.</title>
        <authorList>
            <person name="Shin N.R."/>
            <person name="Okamura Y."/>
            <person name="Kirsch R."/>
            <person name="Pauchet Y."/>
        </authorList>
    </citation>
    <scope>NUCLEOTIDE SEQUENCE</scope>
    <source>
        <strain evidence="2">RBIC_L_NR</strain>
    </source>
</reference>
<feature type="compositionally biased region" description="Low complexity" evidence="1">
    <location>
        <begin position="51"/>
        <end position="66"/>
    </location>
</feature>
<comment type="caution">
    <text evidence="2">The sequence shown here is derived from an EMBL/GenBank/DDBJ whole genome shotgun (WGS) entry which is preliminary data.</text>
</comment>
<protein>
    <submittedName>
        <fullName evidence="2">Uncharacterized protein</fullName>
    </submittedName>
</protein>
<evidence type="ECO:0000313" key="3">
    <source>
        <dbReference type="Proteomes" id="UP001162156"/>
    </source>
</evidence>
<gene>
    <name evidence="2" type="ORF">NQ314_013767</name>
</gene>
<feature type="region of interest" description="Disordered" evidence="1">
    <location>
        <begin position="49"/>
        <end position="81"/>
    </location>
</feature>
<sequence length="81" mass="9780">MVVEEDSDAIDMQKRQEAYHRLQWLRSEGERMSEENRRLQRRLEELKMEQQMEQNQAAEAAAQAETTRQELTEEENQVKEK</sequence>
<evidence type="ECO:0000256" key="1">
    <source>
        <dbReference type="SAM" id="MobiDB-lite"/>
    </source>
</evidence>
<name>A0AAV8X505_9CUCU</name>
<dbReference type="Proteomes" id="UP001162156">
    <property type="component" value="Unassembled WGS sequence"/>
</dbReference>
<feature type="compositionally biased region" description="Basic and acidic residues" evidence="1">
    <location>
        <begin position="67"/>
        <end position="81"/>
    </location>
</feature>
<proteinExistence type="predicted"/>
<evidence type="ECO:0000313" key="2">
    <source>
        <dbReference type="EMBL" id="KAJ8933845.1"/>
    </source>
</evidence>
<dbReference type="AlphaFoldDB" id="A0AAV8X505"/>
<keyword evidence="3" id="KW-1185">Reference proteome</keyword>
<dbReference type="EMBL" id="JANEYF010003809">
    <property type="protein sequence ID" value="KAJ8933845.1"/>
    <property type="molecule type" value="Genomic_DNA"/>
</dbReference>
<organism evidence="2 3">
    <name type="scientific">Rhamnusium bicolor</name>
    <dbReference type="NCBI Taxonomy" id="1586634"/>
    <lineage>
        <taxon>Eukaryota</taxon>
        <taxon>Metazoa</taxon>
        <taxon>Ecdysozoa</taxon>
        <taxon>Arthropoda</taxon>
        <taxon>Hexapoda</taxon>
        <taxon>Insecta</taxon>
        <taxon>Pterygota</taxon>
        <taxon>Neoptera</taxon>
        <taxon>Endopterygota</taxon>
        <taxon>Coleoptera</taxon>
        <taxon>Polyphaga</taxon>
        <taxon>Cucujiformia</taxon>
        <taxon>Chrysomeloidea</taxon>
        <taxon>Cerambycidae</taxon>
        <taxon>Lepturinae</taxon>
        <taxon>Rhagiini</taxon>
        <taxon>Rhamnusium</taxon>
    </lineage>
</organism>